<sequence length="59" mass="6696">MADKIPDKFMSVSKKLLEEDPDLKRKLEKVMGRVADTIVKAKYVQDDSPTSPESKKSKD</sequence>
<dbReference type="Proteomes" id="UP000002601">
    <property type="component" value="Chromosome"/>
</dbReference>
<accession>C6BS06</accession>
<keyword evidence="2" id="KW-1185">Reference proteome</keyword>
<protein>
    <submittedName>
        <fullName evidence="1">Uncharacterized protein</fullName>
    </submittedName>
</protein>
<organism evidence="1 2">
    <name type="scientific">Maridesulfovibrio salexigens (strain ATCC 14822 / DSM 2638 / NCIMB 8403 / VKM B-1763)</name>
    <name type="common">Desulfovibrio salexigens</name>
    <dbReference type="NCBI Taxonomy" id="526222"/>
    <lineage>
        <taxon>Bacteria</taxon>
        <taxon>Pseudomonadati</taxon>
        <taxon>Thermodesulfobacteriota</taxon>
        <taxon>Desulfovibrionia</taxon>
        <taxon>Desulfovibrionales</taxon>
        <taxon>Desulfovibrionaceae</taxon>
        <taxon>Maridesulfovibrio</taxon>
    </lineage>
</organism>
<gene>
    <name evidence="1" type="ordered locus">Desal_3339</name>
</gene>
<reference evidence="1 2" key="1">
    <citation type="submission" date="2009-06" db="EMBL/GenBank/DDBJ databases">
        <title>Complete sequence of Desulfovibrio salexigens DSM 2638.</title>
        <authorList>
            <consortium name="US DOE Joint Genome Institute"/>
            <person name="Lucas S."/>
            <person name="Copeland A."/>
            <person name="Lapidus A."/>
            <person name="Glavina del Rio T."/>
            <person name="Tice H."/>
            <person name="Bruce D."/>
            <person name="Goodwin L."/>
            <person name="Pitluck S."/>
            <person name="Munk A.C."/>
            <person name="Brettin T."/>
            <person name="Detter J.C."/>
            <person name="Han C."/>
            <person name="Tapia R."/>
            <person name="Larimer F."/>
            <person name="Land M."/>
            <person name="Hauser L."/>
            <person name="Kyrpides N."/>
            <person name="Anderson I."/>
            <person name="Wall J.D."/>
            <person name="Arkin A.P."/>
            <person name="Dehal P."/>
            <person name="Chivian D."/>
            <person name="Giles B."/>
            <person name="Hazen T.C."/>
        </authorList>
    </citation>
    <scope>NUCLEOTIDE SEQUENCE [LARGE SCALE GENOMIC DNA]</scope>
    <source>
        <strain evidence="2">ATCC 14822 / DSM 2638 / NCIMB 8403 / VKM B-1763</strain>
    </source>
</reference>
<dbReference type="AlphaFoldDB" id="C6BS06"/>
<dbReference type="RefSeq" id="WP_015853205.1">
    <property type="nucleotide sequence ID" value="NC_012881.1"/>
</dbReference>
<proteinExistence type="predicted"/>
<evidence type="ECO:0000313" key="1">
    <source>
        <dbReference type="EMBL" id="ACS81389.1"/>
    </source>
</evidence>
<dbReference type="HOGENOM" id="CLU_2952819_0_0_7"/>
<name>C6BS06_MARSD</name>
<dbReference type="EMBL" id="CP001649">
    <property type="protein sequence ID" value="ACS81389.1"/>
    <property type="molecule type" value="Genomic_DNA"/>
</dbReference>
<dbReference type="OrthoDB" id="5461319at2"/>
<evidence type="ECO:0000313" key="2">
    <source>
        <dbReference type="Proteomes" id="UP000002601"/>
    </source>
</evidence>
<dbReference type="KEGG" id="dsa:Desal_3339"/>